<organism evidence="2">
    <name type="scientific">marine sediment metagenome</name>
    <dbReference type="NCBI Taxonomy" id="412755"/>
    <lineage>
        <taxon>unclassified sequences</taxon>
        <taxon>metagenomes</taxon>
        <taxon>ecological metagenomes</taxon>
    </lineage>
</organism>
<name>A0A0F9LKZ0_9ZZZZ</name>
<dbReference type="Pfam" id="PF24175">
    <property type="entry name" value="SU10_adaptor"/>
    <property type="match status" value="1"/>
</dbReference>
<reference evidence="2" key="1">
    <citation type="journal article" date="2015" name="Nature">
        <title>Complex archaea that bridge the gap between prokaryotes and eukaryotes.</title>
        <authorList>
            <person name="Spang A."/>
            <person name="Saw J.H."/>
            <person name="Jorgensen S.L."/>
            <person name="Zaremba-Niedzwiedzka K."/>
            <person name="Martijn J."/>
            <person name="Lind A.E."/>
            <person name="van Eijk R."/>
            <person name="Schleper C."/>
            <person name="Guy L."/>
            <person name="Ettema T.J."/>
        </authorList>
    </citation>
    <scope>NUCLEOTIDE SEQUENCE</scope>
</reference>
<dbReference type="EMBL" id="LAZR01010808">
    <property type="protein sequence ID" value="KKM64945.1"/>
    <property type="molecule type" value="Genomic_DNA"/>
</dbReference>
<accession>A0A0F9LKZ0</accession>
<evidence type="ECO:0000256" key="1">
    <source>
        <dbReference type="SAM" id="MobiDB-lite"/>
    </source>
</evidence>
<gene>
    <name evidence="2" type="ORF">LCGC14_1496280</name>
</gene>
<dbReference type="AlphaFoldDB" id="A0A0F9LKZ0"/>
<proteinExistence type="predicted"/>
<feature type="compositionally biased region" description="Basic and acidic residues" evidence="1">
    <location>
        <begin position="219"/>
        <end position="231"/>
    </location>
</feature>
<feature type="region of interest" description="Disordered" evidence="1">
    <location>
        <begin position="210"/>
        <end position="231"/>
    </location>
</feature>
<evidence type="ECO:0000313" key="2">
    <source>
        <dbReference type="EMBL" id="KKM64945.1"/>
    </source>
</evidence>
<comment type="caution">
    <text evidence="2">The sequence shown here is derived from an EMBL/GenBank/DDBJ whole genome shotgun (WGS) entry which is preliminary data.</text>
</comment>
<protein>
    <submittedName>
        <fullName evidence="2">Uncharacterized protein</fullName>
    </submittedName>
</protein>
<dbReference type="InterPro" id="IPR056209">
    <property type="entry name" value="SU10_adaptor"/>
</dbReference>
<sequence length="231" mass="26326">MAFSDMQTNVKNWSGVNSTDKVKAAINAVYRMIVNKFFWPQLVAENTITLEANKQTYSLNSLTPTFRWIKRVWYRSGSDSSPIPLRANGGIFRISITGGTIFRFRVKRNSSTFVWEMIFDDVPNQAFIDQHPTIRFEYYYQPPDLSADGDIVRFDAGDVQVIEFMAVLLLVGKQSDIAGFAMFDKMSKDALGDMEDKAINFMGRPIVAPGEEITEQDIQSDREEDYGRRIG</sequence>